<protein>
    <recommendedName>
        <fullName evidence="8">FAD-binding domain-containing protein</fullName>
    </recommendedName>
</protein>
<keyword evidence="5" id="KW-0812">Transmembrane</keyword>
<dbReference type="AlphaFoldDB" id="A0A1V9Y475"/>
<keyword evidence="4" id="KW-0560">Oxidoreductase</keyword>
<evidence type="ECO:0000256" key="4">
    <source>
        <dbReference type="ARBA" id="ARBA00023002"/>
    </source>
</evidence>
<evidence type="ECO:0000256" key="2">
    <source>
        <dbReference type="ARBA" id="ARBA00022630"/>
    </source>
</evidence>
<dbReference type="STRING" id="74557.A0A1V9Y475"/>
<evidence type="ECO:0000313" key="6">
    <source>
        <dbReference type="EMBL" id="OQR80516.1"/>
    </source>
</evidence>
<dbReference type="SUPFAM" id="SSF51905">
    <property type="entry name" value="FAD/NAD(P)-binding domain"/>
    <property type="match status" value="1"/>
</dbReference>
<keyword evidence="5" id="KW-0472">Membrane</keyword>
<proteinExistence type="predicted"/>
<reference evidence="6 7" key="1">
    <citation type="journal article" date="2014" name="Genome Biol. Evol.">
        <title>The secreted proteins of Achlya hypogyna and Thraustotheca clavata identify the ancestral oomycete secretome and reveal gene acquisitions by horizontal gene transfer.</title>
        <authorList>
            <person name="Misner I."/>
            <person name="Blouin N."/>
            <person name="Leonard G."/>
            <person name="Richards T.A."/>
            <person name="Lane C.E."/>
        </authorList>
    </citation>
    <scope>NUCLEOTIDE SEQUENCE [LARGE SCALE GENOMIC DNA]</scope>
    <source>
        <strain evidence="6 7">ATCC 34112</strain>
    </source>
</reference>
<accession>A0A1V9Y475</accession>
<comment type="caution">
    <text evidence="6">The sequence shown here is derived from an EMBL/GenBank/DDBJ whole genome shotgun (WGS) entry which is preliminary data.</text>
</comment>
<name>A0A1V9Y475_9STRA</name>
<dbReference type="OrthoDB" id="655030at2759"/>
<dbReference type="GO" id="GO:0070189">
    <property type="term" value="P:kynurenine metabolic process"/>
    <property type="evidence" value="ECO:0007669"/>
    <property type="project" value="TreeGrafter"/>
</dbReference>
<gene>
    <name evidence="6" type="ORF">THRCLA_12008</name>
</gene>
<dbReference type="EMBL" id="JNBS01005219">
    <property type="protein sequence ID" value="OQR80516.1"/>
    <property type="molecule type" value="Genomic_DNA"/>
</dbReference>
<evidence type="ECO:0000256" key="3">
    <source>
        <dbReference type="ARBA" id="ARBA00022827"/>
    </source>
</evidence>
<dbReference type="InterPro" id="IPR036188">
    <property type="entry name" value="FAD/NAD-bd_sf"/>
</dbReference>
<dbReference type="PANTHER" id="PTHR46028">
    <property type="entry name" value="KYNURENINE 3-MONOOXYGENASE"/>
    <property type="match status" value="1"/>
</dbReference>
<evidence type="ECO:0000256" key="5">
    <source>
        <dbReference type="SAM" id="Phobius"/>
    </source>
</evidence>
<feature type="transmembrane region" description="Helical" evidence="5">
    <location>
        <begin position="246"/>
        <end position="265"/>
    </location>
</feature>
<organism evidence="6 7">
    <name type="scientific">Thraustotheca clavata</name>
    <dbReference type="NCBI Taxonomy" id="74557"/>
    <lineage>
        <taxon>Eukaryota</taxon>
        <taxon>Sar</taxon>
        <taxon>Stramenopiles</taxon>
        <taxon>Oomycota</taxon>
        <taxon>Saprolegniomycetes</taxon>
        <taxon>Saprolegniales</taxon>
        <taxon>Achlyaceae</taxon>
        <taxon>Thraustotheca</taxon>
    </lineage>
</organism>
<dbReference type="GO" id="GO:0004502">
    <property type="term" value="F:kynurenine 3-monooxygenase activity"/>
    <property type="evidence" value="ECO:0007669"/>
    <property type="project" value="TreeGrafter"/>
</dbReference>
<evidence type="ECO:0008006" key="8">
    <source>
        <dbReference type="Google" id="ProtNLM"/>
    </source>
</evidence>
<keyword evidence="3" id="KW-0274">FAD</keyword>
<feature type="non-terminal residue" evidence="6">
    <location>
        <position position="1"/>
    </location>
</feature>
<keyword evidence="7" id="KW-1185">Reference proteome</keyword>
<comment type="cofactor">
    <cofactor evidence="1">
        <name>FAD</name>
        <dbReference type="ChEBI" id="CHEBI:57692"/>
    </cofactor>
</comment>
<dbReference type="Gene3D" id="3.50.50.60">
    <property type="entry name" value="FAD/NAD(P)-binding domain"/>
    <property type="match status" value="1"/>
</dbReference>
<keyword evidence="2" id="KW-0285">Flavoprotein</keyword>
<evidence type="ECO:0000256" key="1">
    <source>
        <dbReference type="ARBA" id="ARBA00001974"/>
    </source>
</evidence>
<dbReference type="Proteomes" id="UP000243217">
    <property type="component" value="Unassembled WGS sequence"/>
</dbReference>
<keyword evidence="5" id="KW-1133">Transmembrane helix</keyword>
<dbReference type="PANTHER" id="PTHR46028:SF2">
    <property type="entry name" value="KYNURENINE 3-MONOOXYGENASE"/>
    <property type="match status" value="1"/>
</dbReference>
<evidence type="ECO:0000313" key="7">
    <source>
        <dbReference type="Proteomes" id="UP000243217"/>
    </source>
</evidence>
<sequence>ITPWTNEYRVLFARPGEMTDKLNPRVHYIFSGGYTATIDNHGQQQWTVVTCLRESDPISSPSQVVIADEASEENIARLKEWVKSFAPDILPLVPEEEFTKFFSRRTYRGAVVECSHLQMHDWIALLGDSAHSVLPPTGEGINSGLEDTLVFGTCIEENPNAPFPLYEEKRKPDIDALLEYAIYLNTLVNCGAERVARGIFIVLEAQTSESIGKQLFGPLGVNRGPYRDIIASWKTKRAFMLNAARVFSYPIGFVISAIMFIPDLFKSKNVHSKPRDTTLKSIV</sequence>